<keyword evidence="2" id="KW-1185">Reference proteome</keyword>
<dbReference type="EMBL" id="CM039435">
    <property type="protein sequence ID" value="KAI4316088.1"/>
    <property type="molecule type" value="Genomic_DNA"/>
</dbReference>
<organism evidence="1 2">
    <name type="scientific">Bauhinia variegata</name>
    <name type="common">Purple orchid tree</name>
    <name type="synonym">Phanera variegata</name>
    <dbReference type="NCBI Taxonomy" id="167791"/>
    <lineage>
        <taxon>Eukaryota</taxon>
        <taxon>Viridiplantae</taxon>
        <taxon>Streptophyta</taxon>
        <taxon>Embryophyta</taxon>
        <taxon>Tracheophyta</taxon>
        <taxon>Spermatophyta</taxon>
        <taxon>Magnoliopsida</taxon>
        <taxon>eudicotyledons</taxon>
        <taxon>Gunneridae</taxon>
        <taxon>Pentapetalae</taxon>
        <taxon>rosids</taxon>
        <taxon>fabids</taxon>
        <taxon>Fabales</taxon>
        <taxon>Fabaceae</taxon>
        <taxon>Cercidoideae</taxon>
        <taxon>Cercideae</taxon>
        <taxon>Bauhiniinae</taxon>
        <taxon>Bauhinia</taxon>
    </lineage>
</organism>
<accession>A0ACB9LWR9</accession>
<name>A0ACB9LWR9_BAUVA</name>
<sequence>MKTHKDTRFAQLLPAHVADITCMDPSLPPVVAEKVCKTARLIGFVLQNGVSKSKVVHDVNVMMKRGKNLGKSLNNVMERHHEALTCRSRDAHTSFVSPMAMEYQFSCSGSPPRPSQALSHVRKRRVLNSPMYNRHSHSSNTNSPRPGRRESETKACGHRINVNVKLCRGDDIRASALVGVSSASDNHTSQCSPMSTRRKVTGSGSTLNDDAGQKEYRVDEAAEEFIEKFYRELRLQKWLDHYC</sequence>
<evidence type="ECO:0000313" key="1">
    <source>
        <dbReference type="EMBL" id="KAI4316088.1"/>
    </source>
</evidence>
<protein>
    <submittedName>
        <fullName evidence="1">Uncharacterized protein</fullName>
    </submittedName>
</protein>
<reference evidence="1 2" key="1">
    <citation type="journal article" date="2022" name="DNA Res.">
        <title>Chromosomal-level genome assembly of the orchid tree Bauhinia variegata (Leguminosae; Cercidoideae) supports the allotetraploid origin hypothesis of Bauhinia.</title>
        <authorList>
            <person name="Zhong Y."/>
            <person name="Chen Y."/>
            <person name="Zheng D."/>
            <person name="Pang J."/>
            <person name="Liu Y."/>
            <person name="Luo S."/>
            <person name="Meng S."/>
            <person name="Qian L."/>
            <person name="Wei D."/>
            <person name="Dai S."/>
            <person name="Zhou R."/>
        </authorList>
    </citation>
    <scope>NUCLEOTIDE SEQUENCE [LARGE SCALE GENOMIC DNA]</scope>
    <source>
        <strain evidence="1">BV-YZ2020</strain>
    </source>
</reference>
<proteinExistence type="predicted"/>
<evidence type="ECO:0000313" key="2">
    <source>
        <dbReference type="Proteomes" id="UP000828941"/>
    </source>
</evidence>
<gene>
    <name evidence="1" type="ORF">L6164_024104</name>
</gene>
<comment type="caution">
    <text evidence="1">The sequence shown here is derived from an EMBL/GenBank/DDBJ whole genome shotgun (WGS) entry which is preliminary data.</text>
</comment>
<dbReference type="Proteomes" id="UP000828941">
    <property type="component" value="Chromosome 10"/>
</dbReference>